<evidence type="ECO:0000256" key="3">
    <source>
        <dbReference type="ARBA" id="ARBA00020827"/>
    </source>
</evidence>
<evidence type="ECO:0000313" key="10">
    <source>
        <dbReference type="Proteomes" id="UP000297245"/>
    </source>
</evidence>
<feature type="transmembrane region" description="Helical" evidence="8">
    <location>
        <begin position="30"/>
        <end position="47"/>
    </location>
</feature>
<keyword evidence="7 8" id="KW-0472">Membrane</keyword>
<reference evidence="9 10" key="1">
    <citation type="journal article" date="2019" name="Nat. Ecol. Evol.">
        <title>Megaphylogeny resolves global patterns of mushroom evolution.</title>
        <authorList>
            <person name="Varga T."/>
            <person name="Krizsan K."/>
            <person name="Foldi C."/>
            <person name="Dima B."/>
            <person name="Sanchez-Garcia M."/>
            <person name="Sanchez-Ramirez S."/>
            <person name="Szollosi G.J."/>
            <person name="Szarkandi J.G."/>
            <person name="Papp V."/>
            <person name="Albert L."/>
            <person name="Andreopoulos W."/>
            <person name="Angelini C."/>
            <person name="Antonin V."/>
            <person name="Barry K.W."/>
            <person name="Bougher N.L."/>
            <person name="Buchanan P."/>
            <person name="Buyck B."/>
            <person name="Bense V."/>
            <person name="Catcheside P."/>
            <person name="Chovatia M."/>
            <person name="Cooper J."/>
            <person name="Damon W."/>
            <person name="Desjardin D."/>
            <person name="Finy P."/>
            <person name="Geml J."/>
            <person name="Haridas S."/>
            <person name="Hughes K."/>
            <person name="Justo A."/>
            <person name="Karasinski D."/>
            <person name="Kautmanova I."/>
            <person name="Kiss B."/>
            <person name="Kocsube S."/>
            <person name="Kotiranta H."/>
            <person name="LaButti K.M."/>
            <person name="Lechner B.E."/>
            <person name="Liimatainen K."/>
            <person name="Lipzen A."/>
            <person name="Lukacs Z."/>
            <person name="Mihaltcheva S."/>
            <person name="Morgado L.N."/>
            <person name="Niskanen T."/>
            <person name="Noordeloos M.E."/>
            <person name="Ohm R.A."/>
            <person name="Ortiz-Santana B."/>
            <person name="Ovrebo C."/>
            <person name="Racz N."/>
            <person name="Riley R."/>
            <person name="Savchenko A."/>
            <person name="Shiryaev A."/>
            <person name="Soop K."/>
            <person name="Spirin V."/>
            <person name="Szebenyi C."/>
            <person name="Tomsovsky M."/>
            <person name="Tulloss R.E."/>
            <person name="Uehling J."/>
            <person name="Grigoriev I.V."/>
            <person name="Vagvolgyi C."/>
            <person name="Papp T."/>
            <person name="Martin F.M."/>
            <person name="Miettinen O."/>
            <person name="Hibbett D.S."/>
            <person name="Nagy L.G."/>
        </authorList>
    </citation>
    <scope>NUCLEOTIDE SEQUENCE [LARGE SCALE GENOMIC DNA]</scope>
    <source>
        <strain evidence="9 10">CBS 962.96</strain>
    </source>
</reference>
<accession>A0A4S8M4Z0</accession>
<evidence type="ECO:0000256" key="6">
    <source>
        <dbReference type="ARBA" id="ARBA00022989"/>
    </source>
</evidence>
<dbReference type="GO" id="GO:0000045">
    <property type="term" value="P:autophagosome assembly"/>
    <property type="evidence" value="ECO:0007669"/>
    <property type="project" value="TreeGrafter"/>
</dbReference>
<proteinExistence type="inferred from homology"/>
<dbReference type="PANTHER" id="PTHR20994:SF0">
    <property type="entry name" value="ER MEMBRANE PROTEIN COMPLEX SUBUNIT 6"/>
    <property type="match status" value="1"/>
</dbReference>
<evidence type="ECO:0000256" key="8">
    <source>
        <dbReference type="SAM" id="Phobius"/>
    </source>
</evidence>
<gene>
    <name evidence="9" type="ORF">K435DRAFT_778153</name>
</gene>
<keyword evidence="10" id="KW-1185">Reference proteome</keyword>
<evidence type="ECO:0000256" key="2">
    <source>
        <dbReference type="ARBA" id="ARBA00009436"/>
    </source>
</evidence>
<dbReference type="Proteomes" id="UP000297245">
    <property type="component" value="Unassembled WGS sequence"/>
</dbReference>
<feature type="transmembrane region" description="Helical" evidence="8">
    <location>
        <begin position="95"/>
        <end position="112"/>
    </location>
</feature>
<evidence type="ECO:0000256" key="7">
    <source>
        <dbReference type="ARBA" id="ARBA00023136"/>
    </source>
</evidence>
<organism evidence="9 10">
    <name type="scientific">Dendrothele bispora (strain CBS 962.96)</name>
    <dbReference type="NCBI Taxonomy" id="1314807"/>
    <lineage>
        <taxon>Eukaryota</taxon>
        <taxon>Fungi</taxon>
        <taxon>Dikarya</taxon>
        <taxon>Basidiomycota</taxon>
        <taxon>Agaricomycotina</taxon>
        <taxon>Agaricomycetes</taxon>
        <taxon>Agaricomycetidae</taxon>
        <taxon>Agaricales</taxon>
        <taxon>Agaricales incertae sedis</taxon>
        <taxon>Dendrothele</taxon>
    </lineage>
</organism>
<protein>
    <recommendedName>
        <fullName evidence="3">ER membrane protein complex subunit 6</fullName>
    </recommendedName>
</protein>
<dbReference type="InterPro" id="IPR029008">
    <property type="entry name" value="EMC6-like"/>
</dbReference>
<evidence type="ECO:0000256" key="5">
    <source>
        <dbReference type="ARBA" id="ARBA00022824"/>
    </source>
</evidence>
<evidence type="ECO:0000256" key="4">
    <source>
        <dbReference type="ARBA" id="ARBA00022692"/>
    </source>
</evidence>
<keyword evidence="4 8" id="KW-0812">Transmembrane</keyword>
<comment type="similarity">
    <text evidence="2">Belongs to the EMC6 family.</text>
</comment>
<dbReference type="EMBL" id="ML179159">
    <property type="protein sequence ID" value="THU97279.1"/>
    <property type="molecule type" value="Genomic_DNA"/>
</dbReference>
<evidence type="ECO:0000313" key="9">
    <source>
        <dbReference type="EMBL" id="THU97279.1"/>
    </source>
</evidence>
<dbReference type="OrthoDB" id="16510at2759"/>
<keyword evidence="6 8" id="KW-1133">Transmembrane helix</keyword>
<name>A0A4S8M4Z0_DENBC</name>
<comment type="subcellular location">
    <subcellularLocation>
        <location evidence="1">Endoplasmic reticulum membrane</location>
        <topology evidence="1">Multi-pass membrane protein</topology>
    </subcellularLocation>
</comment>
<dbReference type="GO" id="GO:0072546">
    <property type="term" value="C:EMC complex"/>
    <property type="evidence" value="ECO:0007669"/>
    <property type="project" value="InterPro"/>
</dbReference>
<dbReference type="AlphaFoldDB" id="A0A4S8M4Z0"/>
<dbReference type="GO" id="GO:0034975">
    <property type="term" value="P:protein folding in endoplasmic reticulum"/>
    <property type="evidence" value="ECO:0007669"/>
    <property type="project" value="TreeGrafter"/>
</dbReference>
<feature type="transmembrane region" description="Helical" evidence="8">
    <location>
        <begin position="53"/>
        <end position="74"/>
    </location>
</feature>
<keyword evidence="5" id="KW-0256">Endoplasmic reticulum</keyword>
<evidence type="ECO:0000256" key="1">
    <source>
        <dbReference type="ARBA" id="ARBA00004477"/>
    </source>
</evidence>
<dbReference type="PANTHER" id="PTHR20994">
    <property type="entry name" value="ER MEMBRANE PROTEIN COMPLEX SUBUNIT 6"/>
    <property type="match status" value="1"/>
</dbReference>
<sequence length="113" mass="12041">MSSSSPSADAKAQLIFAPNAAHNTLSLTTIKFFSACFAGAVAGILGLQNLSGFALFVFSTAFTSFTIWSINCGAKPVKYVPGGWKSMVNPGTDNAFTFVLVWTLFYGIVHVYD</sequence>
<dbReference type="Pfam" id="PF07019">
    <property type="entry name" value="EMC6"/>
    <property type="match status" value="1"/>
</dbReference>
<dbReference type="InterPro" id="IPR008504">
    <property type="entry name" value="Emc6"/>
</dbReference>